<protein>
    <submittedName>
        <fullName evidence="1">Uncharacterized protein</fullName>
    </submittedName>
</protein>
<accession>A0ABR2FDY7</accession>
<dbReference type="PANTHER" id="PTHR13462:SF31">
    <property type="entry name" value="CALCIUM UNIPORTER PROTEIN 1, MITOCHONDRIAL"/>
    <property type="match status" value="1"/>
</dbReference>
<dbReference type="PANTHER" id="PTHR13462">
    <property type="entry name" value="CALCIUM UNIPORTER PROTEIN, MITOCHONDRIAL"/>
    <property type="match status" value="1"/>
</dbReference>
<evidence type="ECO:0000313" key="2">
    <source>
        <dbReference type="Proteomes" id="UP001472677"/>
    </source>
</evidence>
<evidence type="ECO:0000313" key="1">
    <source>
        <dbReference type="EMBL" id="KAK8579006.1"/>
    </source>
</evidence>
<proteinExistence type="predicted"/>
<dbReference type="EMBL" id="JBBPBM010000006">
    <property type="protein sequence ID" value="KAK8579006.1"/>
    <property type="molecule type" value="Genomic_DNA"/>
</dbReference>
<sequence length="138" mass="15768">MRIFPSSVDRSSLMGLQMVSEGSCHVAKALRGLIPLPVPGPNDPRRKELVELEKKKVVIDKTADAMESKEPSFEGFYQSRFDAKQKKLIKAGNFDIRRYNELKQIFYLNSSTSSDHAFQTTSFDHYEKTQIDVLDHSQ</sequence>
<keyword evidence="2" id="KW-1185">Reference proteome</keyword>
<dbReference type="InterPro" id="IPR039055">
    <property type="entry name" value="MCU_fam"/>
</dbReference>
<comment type="caution">
    <text evidence="1">The sequence shown here is derived from an EMBL/GenBank/DDBJ whole genome shotgun (WGS) entry which is preliminary data.</text>
</comment>
<gene>
    <name evidence="1" type="ORF">V6N12_069341</name>
</gene>
<name>A0ABR2FDY7_9ROSI</name>
<organism evidence="1 2">
    <name type="scientific">Hibiscus sabdariffa</name>
    <name type="common">roselle</name>
    <dbReference type="NCBI Taxonomy" id="183260"/>
    <lineage>
        <taxon>Eukaryota</taxon>
        <taxon>Viridiplantae</taxon>
        <taxon>Streptophyta</taxon>
        <taxon>Embryophyta</taxon>
        <taxon>Tracheophyta</taxon>
        <taxon>Spermatophyta</taxon>
        <taxon>Magnoliopsida</taxon>
        <taxon>eudicotyledons</taxon>
        <taxon>Gunneridae</taxon>
        <taxon>Pentapetalae</taxon>
        <taxon>rosids</taxon>
        <taxon>malvids</taxon>
        <taxon>Malvales</taxon>
        <taxon>Malvaceae</taxon>
        <taxon>Malvoideae</taxon>
        <taxon>Hibiscus</taxon>
    </lineage>
</organism>
<reference evidence="1 2" key="1">
    <citation type="journal article" date="2024" name="G3 (Bethesda)">
        <title>Genome assembly of Hibiscus sabdariffa L. provides insights into metabolisms of medicinal natural products.</title>
        <authorList>
            <person name="Kim T."/>
        </authorList>
    </citation>
    <scope>NUCLEOTIDE SEQUENCE [LARGE SCALE GENOMIC DNA]</scope>
    <source>
        <strain evidence="1">TK-2024</strain>
        <tissue evidence="1">Old leaves</tissue>
    </source>
</reference>
<dbReference type="Proteomes" id="UP001472677">
    <property type="component" value="Unassembled WGS sequence"/>
</dbReference>